<evidence type="ECO:0000259" key="3">
    <source>
        <dbReference type="Pfam" id="PF22680"/>
    </source>
</evidence>
<evidence type="ECO:0000313" key="4">
    <source>
        <dbReference type="EMBL" id="SDD72346.1"/>
    </source>
</evidence>
<dbReference type="Pfam" id="PF22680">
    <property type="entry name" value="Glyco_hydro_123_N_2"/>
    <property type="match status" value="1"/>
</dbReference>
<evidence type="ECO:0000259" key="2">
    <source>
        <dbReference type="Pfam" id="PF13320"/>
    </source>
</evidence>
<feature type="domain" description="Glycoside hydrolase 123 catalytic" evidence="2">
    <location>
        <begin position="231"/>
        <end position="541"/>
    </location>
</feature>
<dbReference type="OrthoDB" id="197680at2"/>
<dbReference type="InterPro" id="IPR025150">
    <property type="entry name" value="GH123_cat"/>
</dbReference>
<proteinExistence type="predicted"/>
<dbReference type="EMBL" id="FNAI01000002">
    <property type="protein sequence ID" value="SDD72346.1"/>
    <property type="molecule type" value="Genomic_DNA"/>
</dbReference>
<protein>
    <submittedName>
        <fullName evidence="4">Uncharacterized protein</fullName>
    </submittedName>
</protein>
<dbReference type="Proteomes" id="UP000199072">
    <property type="component" value="Unassembled WGS sequence"/>
</dbReference>
<accession>A0A1G6X512</accession>
<feature type="signal peptide" evidence="1">
    <location>
        <begin position="1"/>
        <end position="27"/>
    </location>
</feature>
<dbReference type="InterPro" id="IPR017853">
    <property type="entry name" value="GH"/>
</dbReference>
<dbReference type="RefSeq" id="WP_091146280.1">
    <property type="nucleotide sequence ID" value="NZ_FNAI01000002.1"/>
</dbReference>
<sequence>MKTKFSSLFCLYLVGAALLAAPARVKAQSVSNETYAELPDPKPVDHSSWTALKPGTYISFADKGIRYAKNSAPQLAIVKNWAAKAWKGDKVQTEFLMWTTAPVKKLNFEYAPLQDGKGHTITANNIKANFVRYVITDELSGGSGCGIPKGLDSSLVADVIDNQTSIAVSANTVQPVWLSVVLPREAIAGSYNGTIKVKDGSNTIGELKYKVSVLNRALPQVKDWKFRLDLWQNPYSVARVYGVKPWSAKHMEIMKPYMQMLANGGQKTITATIIADPWNGQTYDIYDSMIKWTKKKNGSWTYDYTNFDKWVSYMSALGINKLINCYSMIPWNLKFYYDDELTGKTTFITAEPGSAEYAAHWKPMLANFAKHLKQKGWFGKTTIAMDERPMEAMQKAIAVIKSADKDFKISLAGNYHPQIQKDIFDYCIASGQVITDEVLQARKAGGLNTTYYTCCTEAYPNTFTFSPPAESAWLGLYAANKGFDGYLRWAYNCWSKNPLQDTRFGSWSAGDAFLVYPRLRSSVRYELLIAGIRDYEKIQVLRNEFQRKNQTDKLDQLNKLLKDFEIDRLKTGNAKEMVTHAEQVLNAF</sequence>
<keyword evidence="5" id="KW-1185">Reference proteome</keyword>
<dbReference type="SUPFAM" id="SSF51445">
    <property type="entry name" value="(Trans)glycosidases"/>
    <property type="match status" value="1"/>
</dbReference>
<evidence type="ECO:0000256" key="1">
    <source>
        <dbReference type="SAM" id="SignalP"/>
    </source>
</evidence>
<dbReference type="InterPro" id="IPR053850">
    <property type="entry name" value="Glyco_hydro_123_N_2"/>
</dbReference>
<name>A0A1G6X512_9SPHI</name>
<evidence type="ECO:0000313" key="5">
    <source>
        <dbReference type="Proteomes" id="UP000199072"/>
    </source>
</evidence>
<gene>
    <name evidence="4" type="ORF">SAMN05216464_102381</name>
</gene>
<dbReference type="AlphaFoldDB" id="A0A1G6X512"/>
<dbReference type="STRING" id="1391627.SAMN05216464_102381"/>
<feature type="domain" description="Glycoside hydrolase 123 N-terminal" evidence="3">
    <location>
        <begin position="60"/>
        <end position="198"/>
    </location>
</feature>
<dbReference type="Pfam" id="PF13320">
    <property type="entry name" value="GH123_cat"/>
    <property type="match status" value="1"/>
</dbReference>
<reference evidence="4 5" key="1">
    <citation type="submission" date="2016-10" db="EMBL/GenBank/DDBJ databases">
        <authorList>
            <person name="de Groot N.N."/>
        </authorList>
    </citation>
    <scope>NUCLEOTIDE SEQUENCE [LARGE SCALE GENOMIC DNA]</scope>
    <source>
        <strain evidence="4 5">47C3B</strain>
    </source>
</reference>
<organism evidence="4 5">
    <name type="scientific">Mucilaginibacter pineti</name>
    <dbReference type="NCBI Taxonomy" id="1391627"/>
    <lineage>
        <taxon>Bacteria</taxon>
        <taxon>Pseudomonadati</taxon>
        <taxon>Bacteroidota</taxon>
        <taxon>Sphingobacteriia</taxon>
        <taxon>Sphingobacteriales</taxon>
        <taxon>Sphingobacteriaceae</taxon>
        <taxon>Mucilaginibacter</taxon>
    </lineage>
</organism>
<feature type="chain" id="PRO_5011752521" evidence="1">
    <location>
        <begin position="28"/>
        <end position="588"/>
    </location>
</feature>
<keyword evidence="1" id="KW-0732">Signal</keyword>